<proteinExistence type="predicted"/>
<reference evidence="2" key="1">
    <citation type="submission" date="2017-05" db="EMBL/GenBank/DDBJ databases">
        <authorList>
            <person name="Varghese N."/>
            <person name="Submissions S."/>
        </authorList>
    </citation>
    <scope>NUCLEOTIDE SEQUENCE</scope>
    <source>
        <strain evidence="2">DSM 45262</strain>
    </source>
</reference>
<feature type="transmembrane region" description="Helical" evidence="1">
    <location>
        <begin position="261"/>
        <end position="281"/>
    </location>
</feature>
<feature type="transmembrane region" description="Helical" evidence="1">
    <location>
        <begin position="163"/>
        <end position="185"/>
    </location>
</feature>
<evidence type="ECO:0000256" key="1">
    <source>
        <dbReference type="SAM" id="Phobius"/>
    </source>
</evidence>
<feature type="transmembrane region" description="Helical" evidence="1">
    <location>
        <begin position="428"/>
        <end position="447"/>
    </location>
</feature>
<evidence type="ECO:0000313" key="2">
    <source>
        <dbReference type="EMBL" id="SMP35516.1"/>
    </source>
</evidence>
<organism evidence="2 3">
    <name type="scientific">Laceyella tengchongensis</name>
    <dbReference type="NCBI Taxonomy" id="574699"/>
    <lineage>
        <taxon>Bacteria</taxon>
        <taxon>Bacillati</taxon>
        <taxon>Bacillota</taxon>
        <taxon>Bacilli</taxon>
        <taxon>Bacillales</taxon>
        <taxon>Thermoactinomycetaceae</taxon>
        <taxon>Laceyella</taxon>
    </lineage>
</organism>
<dbReference type="Proteomes" id="UP001157946">
    <property type="component" value="Unassembled WGS sequence"/>
</dbReference>
<keyword evidence="1" id="KW-1133">Transmembrane helix</keyword>
<feature type="transmembrane region" description="Helical" evidence="1">
    <location>
        <begin position="129"/>
        <end position="151"/>
    </location>
</feature>
<feature type="transmembrane region" description="Helical" evidence="1">
    <location>
        <begin position="20"/>
        <end position="39"/>
    </location>
</feature>
<dbReference type="GO" id="GO:0008233">
    <property type="term" value="F:peptidase activity"/>
    <property type="evidence" value="ECO:0007669"/>
    <property type="project" value="InterPro"/>
</dbReference>
<accession>A0AA45WS91</accession>
<dbReference type="RefSeq" id="WP_102992657.1">
    <property type="nucleotide sequence ID" value="NZ_FXTU01000013.1"/>
</dbReference>
<dbReference type="Pfam" id="PF14412">
    <property type="entry name" value="AHH"/>
    <property type="match status" value="1"/>
</dbReference>
<evidence type="ECO:0000313" key="3">
    <source>
        <dbReference type="Proteomes" id="UP001157946"/>
    </source>
</evidence>
<protein>
    <submittedName>
        <fullName evidence="2">Membrane proteinase PrsW, cleaves anti-sigma factor RsiW, M82 family</fullName>
    </submittedName>
</protein>
<feature type="transmembrane region" description="Helical" evidence="1">
    <location>
        <begin position="223"/>
        <end position="241"/>
    </location>
</feature>
<feature type="transmembrane region" description="Helical" evidence="1">
    <location>
        <begin position="98"/>
        <end position="117"/>
    </location>
</feature>
<feature type="transmembrane region" description="Helical" evidence="1">
    <location>
        <begin position="72"/>
        <end position="92"/>
    </location>
</feature>
<keyword evidence="1" id="KW-0812">Transmembrane</keyword>
<sequence>MPQNDSLIEWRTIHKRFIDIITLIFFFHNSVLSFNIVIVKDCIALGGAMLKNLQQWIAQLAELPSKYPMLKAVYKIWIWLSLFMMIFTFIFIEEARPIFVQFLWSYYVLWQFFILARSKTFQWKTYTRFFLVGAWVISPLTILFITGLNMLTGASNDDLWSEAVATPIVEEVFKLLPLLFFLLLFKRSLSISLTDYALIGAATGAGFQFVEEAMRRLLHGDDYGYSSGLFGLFGGGQYLHWDFFSLFPGYFAEEFSSERMTTSHAVATALVALTIGLGIRLKQKLGSYSLVIPVIGFLWVFLDHAAWNSDGEFDDWVYTVHEAIGSGFQTKSVFLLLLIGAIVYDYVQLNRIRRHLPLLQKEVIIEPIMEFIVLFFSLIGERKRFWYSLVFYRDRRELGFRLLVEQDKQDYTEIEKLKIRTNAVKKQLAAFLLILFILCVPLVSTAYSFAKVGSEPTCIACVFEDIGDWWDGLSTFEQLMIMGSVFALSTLFTGGWSALALALTAGDLLGMAGEFRAFLRNPRAWLQGLSRLGGQEALAYAVGAGLERIPEVKIGKKMVNAIEDYVYRLVRDPNTGAILRGQSSVLATRLKQAGEAKPRSWYAAHHIVPGNESENPAAVMARQIFDQFMLDPNRNYSHLDDPINSAVNGVWLPQRRGIGNEAYHPKIHTDQYYNELLRRLQRVQTQEDLIQVLQRIKRELQQNNFPL</sequence>
<name>A0AA45WS91_9BACL</name>
<feature type="transmembrane region" description="Helical" evidence="1">
    <location>
        <begin position="288"/>
        <end position="307"/>
    </location>
</feature>
<dbReference type="EMBL" id="FXTU01000013">
    <property type="protein sequence ID" value="SMP35516.1"/>
    <property type="molecule type" value="Genomic_DNA"/>
</dbReference>
<feature type="transmembrane region" description="Helical" evidence="1">
    <location>
        <begin position="479"/>
        <end position="503"/>
    </location>
</feature>
<dbReference type="InterPro" id="IPR026898">
    <property type="entry name" value="PrsW"/>
</dbReference>
<comment type="caution">
    <text evidence="2">The sequence shown here is derived from an EMBL/GenBank/DDBJ whole genome shotgun (WGS) entry which is preliminary data.</text>
</comment>
<keyword evidence="3" id="KW-1185">Reference proteome</keyword>
<dbReference type="AlphaFoldDB" id="A0AA45WS91"/>
<dbReference type="Pfam" id="PF13367">
    <property type="entry name" value="PrsW-protease"/>
    <property type="match status" value="1"/>
</dbReference>
<dbReference type="InterPro" id="IPR032871">
    <property type="entry name" value="AHH_dom_containing"/>
</dbReference>
<feature type="transmembrane region" description="Helical" evidence="1">
    <location>
        <begin position="327"/>
        <end position="347"/>
    </location>
</feature>
<gene>
    <name evidence="2" type="ORF">SAMN06265361_11317</name>
</gene>
<keyword evidence="1" id="KW-0472">Membrane</keyword>